<dbReference type="RefSeq" id="WP_379701745.1">
    <property type="nucleotide sequence ID" value="NZ_JBHTAT010000001.1"/>
</dbReference>
<gene>
    <name evidence="1" type="ORF">ACFQKE_00110</name>
    <name evidence="2" type="ORF">ACFQKE_00375</name>
</gene>
<proteinExistence type="predicted"/>
<sequence>MHESFQDRILSAVDVCNNCFAVVREQRLKAKRNWEVSREAYWSRRNRQTTVEFAPADSVSEQKGIFCDCGVEGSYERIWDDREIGRDRFKRYIQQIVATLESKGLSVDRQRLAAYALTAYDERLPPDVVGPEPESVPSINEALARGVVRGLHDSTTLDQRETTDRVRV</sequence>
<protein>
    <submittedName>
        <fullName evidence="2">Peptide ABC transporter substrate-binding protein</fullName>
    </submittedName>
</protein>
<keyword evidence="3" id="KW-1185">Reference proteome</keyword>
<accession>A0ABD5ZT43</accession>
<reference evidence="2" key="1">
    <citation type="journal article" date="2014" name="Int. J. Syst. Evol. Microbiol.">
        <title>Complete genome sequence of Corynebacterium casei LMG S-19264T (=DSM 44701T), isolated from a smear-ripened cheese.</title>
        <authorList>
            <consortium name="US DOE Joint Genome Institute (JGI-PGF)"/>
            <person name="Walter F."/>
            <person name="Albersmeier A."/>
            <person name="Kalinowski J."/>
            <person name="Ruckert C."/>
        </authorList>
    </citation>
    <scope>NUCLEOTIDE SEQUENCE [LARGE SCALE GENOMIC DNA]</scope>
    <source>
        <strain evidence="2">CGMCC 4.163</strain>
    </source>
</reference>
<name>A0ABD5ZT43_9EURY</name>
<organism evidence="2 3">
    <name type="scientific">Haloplanus litoreus</name>
    <dbReference type="NCBI Taxonomy" id="767515"/>
    <lineage>
        <taxon>Archaea</taxon>
        <taxon>Methanobacteriati</taxon>
        <taxon>Methanobacteriota</taxon>
        <taxon>Stenosarchaea group</taxon>
        <taxon>Halobacteria</taxon>
        <taxon>Halobacteriales</taxon>
        <taxon>Haloferacaceae</taxon>
        <taxon>Haloplanus</taxon>
    </lineage>
</organism>
<reference evidence="2" key="3">
    <citation type="submission" date="2024-09" db="EMBL/GenBank/DDBJ databases">
        <authorList>
            <person name="Sun Q."/>
        </authorList>
    </citation>
    <scope>NUCLEOTIDE SEQUENCE</scope>
    <source>
        <strain evidence="2">CGMCC 4.163</strain>
    </source>
</reference>
<reference evidence="3" key="2">
    <citation type="journal article" date="2019" name="Int. J. Syst. Evol. Microbiol.">
        <title>The Global Catalogue of Microorganisms (GCM) 10K type strain sequencing project: providing services to taxonomists for standard genome sequencing and annotation.</title>
        <authorList>
            <consortium name="The Broad Institute Genomics Platform"/>
            <consortium name="The Broad Institute Genome Sequencing Center for Infectious Disease"/>
            <person name="Wu L."/>
            <person name="Ma J."/>
        </authorList>
    </citation>
    <scope>NUCLEOTIDE SEQUENCE [LARGE SCALE GENOMIC DNA]</scope>
    <source>
        <strain evidence="3">GX21</strain>
    </source>
</reference>
<evidence type="ECO:0000313" key="1">
    <source>
        <dbReference type="EMBL" id="MFC7253726.1"/>
    </source>
</evidence>
<evidence type="ECO:0000313" key="2">
    <source>
        <dbReference type="EMBL" id="MFC7253778.1"/>
    </source>
</evidence>
<dbReference type="Proteomes" id="UP001596434">
    <property type="component" value="Unassembled WGS sequence"/>
</dbReference>
<dbReference type="EMBL" id="JBHTAT010000001">
    <property type="protein sequence ID" value="MFC7253726.1"/>
    <property type="molecule type" value="Genomic_DNA"/>
</dbReference>
<comment type="caution">
    <text evidence="2">The sequence shown here is derived from an EMBL/GenBank/DDBJ whole genome shotgun (WGS) entry which is preliminary data.</text>
</comment>
<dbReference type="EMBL" id="JBHTAT010000001">
    <property type="protein sequence ID" value="MFC7253778.1"/>
    <property type="molecule type" value="Genomic_DNA"/>
</dbReference>
<dbReference type="GeneID" id="96952060"/>
<dbReference type="AlphaFoldDB" id="A0ABD5ZT43"/>
<evidence type="ECO:0000313" key="3">
    <source>
        <dbReference type="Proteomes" id="UP001596434"/>
    </source>
</evidence>